<evidence type="ECO:0000313" key="2">
    <source>
        <dbReference type="EMBL" id="MCT2118904.1"/>
    </source>
</evidence>
<dbReference type="GeneID" id="89530157"/>
<sequence>MSEEQWYYDIATGQALQGKVTNWDNRMGPYATRAEAEAALAKAKARNEAWDAEDEKD</sequence>
<reference evidence="3 4" key="1">
    <citation type="submission" date="2019-03" db="EMBL/GenBank/DDBJ databases">
        <title>Root nodule microbial communities of legume samples collected from USA, Mexico and Botswana.</title>
        <authorList>
            <person name="Hirsch A."/>
        </authorList>
    </citation>
    <scope>NUCLEOTIDE SEQUENCE [LARGE SCALE GENOMIC DNA]</scope>
    <source>
        <strain evidence="3 4">55</strain>
    </source>
</reference>
<comment type="caution">
    <text evidence="3">The sequence shown here is derived from an EMBL/GenBank/DDBJ whole genome shotgun (WGS) entry which is preliminary data.</text>
</comment>
<organism evidence="3 4">
    <name type="scientific">Dietzia cinnamea</name>
    <dbReference type="NCBI Taxonomy" id="321318"/>
    <lineage>
        <taxon>Bacteria</taxon>
        <taxon>Bacillati</taxon>
        <taxon>Actinomycetota</taxon>
        <taxon>Actinomycetes</taxon>
        <taxon>Mycobacteriales</taxon>
        <taxon>Dietziaceae</taxon>
        <taxon>Dietzia</taxon>
    </lineage>
</organism>
<gene>
    <name evidence="3" type="ORF">EDD19_10132</name>
    <name evidence="2" type="ORF">M3D93_14295</name>
</gene>
<name>A0A4R4A053_9ACTN</name>
<dbReference type="EMBL" id="SMCX01000001">
    <property type="protein sequence ID" value="TCW26626.1"/>
    <property type="molecule type" value="Genomic_DNA"/>
</dbReference>
<evidence type="ECO:0000259" key="1">
    <source>
        <dbReference type="Pfam" id="PF05036"/>
    </source>
</evidence>
<dbReference type="EMBL" id="JALXTC010000086">
    <property type="protein sequence ID" value="MCT2118904.1"/>
    <property type="molecule type" value="Genomic_DNA"/>
</dbReference>
<proteinExistence type="predicted"/>
<reference evidence="2" key="2">
    <citation type="submission" date="2022-04" db="EMBL/GenBank/DDBJ databases">
        <title>Human microbiome associated bacterial genomes.</title>
        <authorList>
            <person name="Sandstrom S."/>
            <person name="Salamzade R."/>
            <person name="Kalan L.R."/>
        </authorList>
    </citation>
    <scope>NUCLEOTIDE SEQUENCE</scope>
    <source>
        <strain evidence="2">P3-SID1762</strain>
    </source>
</reference>
<dbReference type="RefSeq" id="WP_007630414.1">
    <property type="nucleotide sequence ID" value="NZ_CP143053.1"/>
</dbReference>
<dbReference type="GO" id="GO:0042834">
    <property type="term" value="F:peptidoglycan binding"/>
    <property type="evidence" value="ECO:0007669"/>
    <property type="project" value="InterPro"/>
</dbReference>
<evidence type="ECO:0000313" key="4">
    <source>
        <dbReference type="Proteomes" id="UP000295805"/>
    </source>
</evidence>
<dbReference type="OrthoDB" id="3268477at2"/>
<evidence type="ECO:0000313" key="3">
    <source>
        <dbReference type="EMBL" id="TCW26626.1"/>
    </source>
</evidence>
<dbReference type="Proteomes" id="UP001206890">
    <property type="component" value="Unassembled WGS sequence"/>
</dbReference>
<feature type="domain" description="SPOR" evidence="1">
    <location>
        <begin position="12"/>
        <end position="46"/>
    </location>
</feature>
<protein>
    <submittedName>
        <fullName evidence="2">SPOR domain-containing protein</fullName>
    </submittedName>
    <submittedName>
        <fullName evidence="3">Sporulation related protein</fullName>
    </submittedName>
</protein>
<accession>A0A4R4A053</accession>
<dbReference type="Proteomes" id="UP000295805">
    <property type="component" value="Unassembled WGS sequence"/>
</dbReference>
<dbReference type="InterPro" id="IPR007730">
    <property type="entry name" value="SPOR-like_dom"/>
</dbReference>
<dbReference type="AlphaFoldDB" id="A0A4R4A053"/>
<dbReference type="Pfam" id="PF05036">
    <property type="entry name" value="SPOR"/>
    <property type="match status" value="1"/>
</dbReference>